<dbReference type="InterPro" id="IPR027470">
    <property type="entry name" value="Cation_efflux_CTD"/>
</dbReference>
<dbReference type="GO" id="GO:0010312">
    <property type="term" value="P:detoxification of zinc ion"/>
    <property type="evidence" value="ECO:0007669"/>
    <property type="project" value="TreeGrafter"/>
</dbReference>
<feature type="transmembrane region" description="Helical" evidence="9">
    <location>
        <begin position="117"/>
        <end position="134"/>
    </location>
</feature>
<evidence type="ECO:0000256" key="2">
    <source>
        <dbReference type="ARBA" id="ARBA00008873"/>
    </source>
</evidence>
<organism evidence="12">
    <name type="scientific">Lepeophtheirus salmonis</name>
    <name type="common">Salmon louse</name>
    <name type="synonym">Caligus salmonis</name>
    <dbReference type="NCBI Taxonomy" id="72036"/>
    <lineage>
        <taxon>Eukaryota</taxon>
        <taxon>Metazoa</taxon>
        <taxon>Ecdysozoa</taxon>
        <taxon>Arthropoda</taxon>
        <taxon>Crustacea</taxon>
        <taxon>Multicrustacea</taxon>
        <taxon>Hexanauplia</taxon>
        <taxon>Copepoda</taxon>
        <taxon>Siphonostomatoida</taxon>
        <taxon>Caligidae</taxon>
        <taxon>Lepeophtheirus</taxon>
    </lineage>
</organism>
<keyword evidence="3" id="KW-0813">Transport</keyword>
<dbReference type="NCBIfam" id="TIGR01297">
    <property type="entry name" value="CDF"/>
    <property type="match status" value="1"/>
</dbReference>
<dbReference type="InterPro" id="IPR058533">
    <property type="entry name" value="Cation_efflux_TM"/>
</dbReference>
<dbReference type="GO" id="GO:0006882">
    <property type="term" value="P:intracellular zinc ion homeostasis"/>
    <property type="evidence" value="ECO:0007669"/>
    <property type="project" value="TreeGrafter"/>
</dbReference>
<dbReference type="InterPro" id="IPR027469">
    <property type="entry name" value="Cation_efflux_TMD_sf"/>
</dbReference>
<keyword evidence="5" id="KW-0862">Zinc</keyword>
<feature type="transmembrane region" description="Helical" evidence="9">
    <location>
        <begin position="206"/>
        <end position="223"/>
    </location>
</feature>
<evidence type="ECO:0000259" key="11">
    <source>
        <dbReference type="Pfam" id="PF16916"/>
    </source>
</evidence>
<dbReference type="GO" id="GO:0005385">
    <property type="term" value="F:zinc ion transmembrane transporter activity"/>
    <property type="evidence" value="ECO:0007669"/>
    <property type="project" value="TreeGrafter"/>
</dbReference>
<dbReference type="Pfam" id="PF16916">
    <property type="entry name" value="ZT_dimer"/>
    <property type="match status" value="1"/>
</dbReference>
<keyword evidence="6 9" id="KW-1133">Transmembrane helix</keyword>
<evidence type="ECO:0000256" key="6">
    <source>
        <dbReference type="ARBA" id="ARBA00022989"/>
    </source>
</evidence>
<evidence type="ECO:0000256" key="1">
    <source>
        <dbReference type="ARBA" id="ARBA00004141"/>
    </source>
</evidence>
<dbReference type="Pfam" id="PF01545">
    <property type="entry name" value="Cation_efflux"/>
    <property type="match status" value="1"/>
</dbReference>
<proteinExistence type="inferred from homology"/>
<dbReference type="AlphaFoldDB" id="A0A0K2T6B8"/>
<dbReference type="InterPro" id="IPR002524">
    <property type="entry name" value="Cation_efflux"/>
</dbReference>
<keyword evidence="4 9" id="KW-0812">Transmembrane</keyword>
<comment type="subcellular location">
    <subcellularLocation>
        <location evidence="1">Membrane</location>
        <topology evidence="1">Multi-pass membrane protein</topology>
    </subcellularLocation>
</comment>
<protein>
    <submittedName>
        <fullName evidence="12">Uncharacterized protein</fullName>
    </submittedName>
</protein>
<feature type="region of interest" description="Disordered" evidence="8">
    <location>
        <begin position="142"/>
        <end position="161"/>
    </location>
</feature>
<keyword evidence="7 9" id="KW-0472">Membrane</keyword>
<accession>A0A0K2T6B8</accession>
<feature type="domain" description="Cation efflux protein transmembrane" evidence="10">
    <location>
        <begin position="13"/>
        <end position="231"/>
    </location>
</feature>
<feature type="compositionally biased region" description="Basic residues" evidence="8">
    <location>
        <begin position="142"/>
        <end position="151"/>
    </location>
</feature>
<evidence type="ECO:0000256" key="8">
    <source>
        <dbReference type="SAM" id="MobiDB-lite"/>
    </source>
</evidence>
<evidence type="ECO:0000256" key="3">
    <source>
        <dbReference type="ARBA" id="ARBA00022448"/>
    </source>
</evidence>
<sequence length="438" mass="48062">MMLLKGFSKETRLILMTFLTTSYFLVEIIYGYISNSMALVADSFHMLSDVIALIVAFVAVHVSPKDWSKNTFGYARAEVLGALINAVFLLALCFTIFVESIKRFVIVEPISKPKNVLIVGGIGLLVNVLGLLLFHDAHGHSHGSHGHGHSHGKSDEKKQAQGGSQMNMKGVFLHICADALGSVIVMISASVIWLVDWEYEDYIDPALSLALVCLIIASTWPLLKDSALILLQTVPEHLEVRNIEEKIVAEFPEVAEVHEFHVWNLVGSRIVASLHVTLKRQSDNNMEISRKIKEFFHRQGIHSTTIQLEYGRSLLFNGIGGTTGDSEKDAYGSKEKFISILPLSYSSPNKISSCTLQCPVDEGYGGNPTELINFQDCSAATCCGPRSNSLTANPGINFSDSKKKLEITVISPSISQPELNVPSTDKDLENVTVQSTTL</sequence>
<evidence type="ECO:0000259" key="10">
    <source>
        <dbReference type="Pfam" id="PF01545"/>
    </source>
</evidence>
<comment type="similarity">
    <text evidence="2">Belongs to the cation diffusion facilitator (CDF) transporter (TC 2.A.4) family. SLC30A subfamily.</text>
</comment>
<feature type="transmembrane region" description="Helical" evidence="9">
    <location>
        <begin position="12"/>
        <end position="32"/>
    </location>
</feature>
<evidence type="ECO:0000256" key="4">
    <source>
        <dbReference type="ARBA" id="ARBA00022692"/>
    </source>
</evidence>
<evidence type="ECO:0000313" key="12">
    <source>
        <dbReference type="EMBL" id="CDW21619.1"/>
    </source>
</evidence>
<dbReference type="OrthoDB" id="29444at2759"/>
<feature type="transmembrane region" description="Helical" evidence="9">
    <location>
        <begin position="171"/>
        <end position="194"/>
    </location>
</feature>
<name>A0A0K2T6B8_LEPSM</name>
<evidence type="ECO:0000256" key="9">
    <source>
        <dbReference type="SAM" id="Phobius"/>
    </source>
</evidence>
<feature type="transmembrane region" description="Helical" evidence="9">
    <location>
        <begin position="44"/>
        <end position="62"/>
    </location>
</feature>
<dbReference type="GO" id="GO:0016020">
    <property type="term" value="C:membrane"/>
    <property type="evidence" value="ECO:0007669"/>
    <property type="project" value="UniProtKB-SubCell"/>
</dbReference>
<reference evidence="12" key="1">
    <citation type="submission" date="2014-05" db="EMBL/GenBank/DDBJ databases">
        <authorList>
            <person name="Chronopoulou M."/>
        </authorList>
    </citation>
    <scope>NUCLEOTIDE SEQUENCE</scope>
    <source>
        <tissue evidence="12">Whole organism</tissue>
    </source>
</reference>
<dbReference type="PANTHER" id="PTHR45820:SF4">
    <property type="entry name" value="ZINC TRANSPORTER 63C, ISOFORM F"/>
    <property type="match status" value="1"/>
</dbReference>
<dbReference type="SUPFAM" id="SSF161111">
    <property type="entry name" value="Cation efflux protein transmembrane domain-like"/>
    <property type="match status" value="1"/>
</dbReference>
<dbReference type="EMBL" id="HACA01004258">
    <property type="protein sequence ID" value="CDW21619.1"/>
    <property type="molecule type" value="Transcribed_RNA"/>
</dbReference>
<evidence type="ECO:0000256" key="5">
    <source>
        <dbReference type="ARBA" id="ARBA00022833"/>
    </source>
</evidence>
<feature type="transmembrane region" description="Helical" evidence="9">
    <location>
        <begin position="74"/>
        <end position="97"/>
    </location>
</feature>
<feature type="domain" description="Cation efflux protein cytoplasmic" evidence="11">
    <location>
        <begin position="239"/>
        <end position="309"/>
    </location>
</feature>
<dbReference type="PANTHER" id="PTHR45820">
    <property type="entry name" value="FI23527P1"/>
    <property type="match status" value="1"/>
</dbReference>
<dbReference type="Gene3D" id="1.20.1510.10">
    <property type="entry name" value="Cation efflux protein transmembrane domain"/>
    <property type="match status" value="1"/>
</dbReference>
<evidence type="ECO:0000256" key="7">
    <source>
        <dbReference type="ARBA" id="ARBA00023136"/>
    </source>
</evidence>